<dbReference type="RefSeq" id="WP_015107139.1">
    <property type="nucleotide sequence ID" value="NZ_AP026684.1"/>
</dbReference>
<keyword evidence="1" id="KW-0808">Transferase</keyword>
<proteinExistence type="predicted"/>
<organism evidence="1 2">
    <name type="scientific">Helicobacter heilmannii</name>
    <dbReference type="NCBI Taxonomy" id="35817"/>
    <lineage>
        <taxon>Bacteria</taxon>
        <taxon>Pseudomonadati</taxon>
        <taxon>Campylobacterota</taxon>
        <taxon>Epsilonproteobacteria</taxon>
        <taxon>Campylobacterales</taxon>
        <taxon>Helicobacteraceae</taxon>
        <taxon>Helicobacter</taxon>
    </lineage>
</organism>
<name>A0A0K2YAR1_HELHE</name>
<keyword evidence="2" id="KW-1185">Reference proteome</keyword>
<evidence type="ECO:0000313" key="2">
    <source>
        <dbReference type="Proteomes" id="UP000046090"/>
    </source>
</evidence>
<protein>
    <submittedName>
        <fullName evidence="1">Putative methyl transferase</fullName>
    </submittedName>
</protein>
<dbReference type="GeneID" id="76197303"/>
<dbReference type="GO" id="GO:0016740">
    <property type="term" value="F:transferase activity"/>
    <property type="evidence" value="ECO:0007669"/>
    <property type="project" value="UniProtKB-KW"/>
</dbReference>
<dbReference type="InterPro" id="IPR041698">
    <property type="entry name" value="Methyltransf_25"/>
</dbReference>
<accession>A0A0K2YAR1</accession>
<dbReference type="InterPro" id="IPR029063">
    <property type="entry name" value="SAM-dependent_MTases_sf"/>
</dbReference>
<dbReference type="Gene3D" id="3.40.50.150">
    <property type="entry name" value="Vaccinia Virus protein VP39"/>
    <property type="match status" value="1"/>
</dbReference>
<dbReference type="Pfam" id="PF13649">
    <property type="entry name" value="Methyltransf_25"/>
    <property type="match status" value="1"/>
</dbReference>
<dbReference type="EMBL" id="CDMK01000002">
    <property type="protein sequence ID" value="CRI34789.1"/>
    <property type="molecule type" value="Genomic_DNA"/>
</dbReference>
<sequence>MRHSFDKRAKTYAEFSSVQEDIVQRLLAPLARGCYERVLDLGCGSGHVLKALPALGLKVGVFVGLDISKQMLCLHPTSSPNARSVRLEWGDFEKLEFAPSDLAIGASSLQWAQDLAKVCGRLAQSCQQVALAIHTAASLRELHAFLNTRSPLRGAKEVCSILEQSFKGFRQNMWVETFKQEFNDRESFLQQLKGSGLLGGGALPFSKAKALKHHAPYSTLSYEAIFFIGELV</sequence>
<dbReference type="AlphaFoldDB" id="A0A0K2YAR1"/>
<dbReference type="Proteomes" id="UP000046090">
    <property type="component" value="Unassembled WGS sequence"/>
</dbReference>
<reference evidence="2" key="1">
    <citation type="submission" date="2014-12" db="EMBL/GenBank/DDBJ databases">
        <authorList>
            <person name="Smet A."/>
        </authorList>
    </citation>
    <scope>NUCLEOTIDE SEQUENCE [LARGE SCALE GENOMIC DNA]</scope>
</reference>
<dbReference type="CDD" id="cd02440">
    <property type="entry name" value="AdoMet_MTases"/>
    <property type="match status" value="1"/>
</dbReference>
<gene>
    <name evidence="1" type="ORF">HHE01_05900</name>
</gene>
<dbReference type="SUPFAM" id="SSF53335">
    <property type="entry name" value="S-adenosyl-L-methionine-dependent methyltransferases"/>
    <property type="match status" value="1"/>
</dbReference>
<evidence type="ECO:0000313" key="1">
    <source>
        <dbReference type="EMBL" id="CRI34789.1"/>
    </source>
</evidence>